<proteinExistence type="predicted"/>
<dbReference type="AlphaFoldDB" id="A0AA38F6E6"/>
<gene>
    <name evidence="2" type="ORF">KI387_040488</name>
</gene>
<dbReference type="InterPro" id="IPR046341">
    <property type="entry name" value="SET_dom_sf"/>
</dbReference>
<keyword evidence="3" id="KW-1185">Reference proteome</keyword>
<evidence type="ECO:0000259" key="1">
    <source>
        <dbReference type="Pfam" id="PF00856"/>
    </source>
</evidence>
<organism evidence="2 3">
    <name type="scientific">Taxus chinensis</name>
    <name type="common">Chinese yew</name>
    <name type="synonym">Taxus wallichiana var. chinensis</name>
    <dbReference type="NCBI Taxonomy" id="29808"/>
    <lineage>
        <taxon>Eukaryota</taxon>
        <taxon>Viridiplantae</taxon>
        <taxon>Streptophyta</taxon>
        <taxon>Embryophyta</taxon>
        <taxon>Tracheophyta</taxon>
        <taxon>Spermatophyta</taxon>
        <taxon>Pinopsida</taxon>
        <taxon>Pinidae</taxon>
        <taxon>Conifers II</taxon>
        <taxon>Cupressales</taxon>
        <taxon>Taxaceae</taxon>
        <taxon>Taxus</taxon>
    </lineage>
</organism>
<name>A0AA38F6E6_TAXCH</name>
<dbReference type="SUPFAM" id="SSF82199">
    <property type="entry name" value="SET domain"/>
    <property type="match status" value="1"/>
</dbReference>
<dbReference type="PANTHER" id="PTHR47643:SF2">
    <property type="entry name" value="TPR DOMAIN PROTEIN (AFU_ORTHOLOGUE AFUA_5G12710)"/>
    <property type="match status" value="1"/>
</dbReference>
<evidence type="ECO:0000313" key="3">
    <source>
        <dbReference type="Proteomes" id="UP000824469"/>
    </source>
</evidence>
<dbReference type="InterPro" id="IPR001214">
    <property type="entry name" value="SET_dom"/>
</dbReference>
<protein>
    <recommendedName>
        <fullName evidence="1">SET domain-containing protein</fullName>
    </recommendedName>
</protein>
<feature type="domain" description="SET" evidence="1">
    <location>
        <begin position="46"/>
        <end position="93"/>
    </location>
</feature>
<dbReference type="Gene3D" id="2.170.270.10">
    <property type="entry name" value="SET domain"/>
    <property type="match status" value="1"/>
</dbReference>
<sequence>NLQLDREKLINLMDLNALLTYMMQRKRDEEGKFDEDGNPWEGSIILDRWGFWALTSFINHSCFANANCMVVGKAMFIIATRKISIGEEVTVSYFKSLTPLELHQYYCSELGFQCECKRCMFERSLGPEYGKLA</sequence>
<feature type="non-terminal residue" evidence="2">
    <location>
        <position position="1"/>
    </location>
</feature>
<dbReference type="Pfam" id="PF00856">
    <property type="entry name" value="SET"/>
    <property type="match status" value="1"/>
</dbReference>
<comment type="caution">
    <text evidence="2">The sequence shown here is derived from an EMBL/GenBank/DDBJ whole genome shotgun (WGS) entry which is preliminary data.</text>
</comment>
<dbReference type="CDD" id="cd20071">
    <property type="entry name" value="SET_SMYD"/>
    <property type="match status" value="1"/>
</dbReference>
<reference evidence="2 3" key="1">
    <citation type="journal article" date="2021" name="Nat. Plants">
        <title>The Taxus genome provides insights into paclitaxel biosynthesis.</title>
        <authorList>
            <person name="Xiong X."/>
            <person name="Gou J."/>
            <person name="Liao Q."/>
            <person name="Li Y."/>
            <person name="Zhou Q."/>
            <person name="Bi G."/>
            <person name="Li C."/>
            <person name="Du R."/>
            <person name="Wang X."/>
            <person name="Sun T."/>
            <person name="Guo L."/>
            <person name="Liang H."/>
            <person name="Lu P."/>
            <person name="Wu Y."/>
            <person name="Zhang Z."/>
            <person name="Ro D.K."/>
            <person name="Shang Y."/>
            <person name="Huang S."/>
            <person name="Yan J."/>
        </authorList>
    </citation>
    <scope>NUCLEOTIDE SEQUENCE [LARGE SCALE GENOMIC DNA]</scope>
    <source>
        <strain evidence="2">Ta-2019</strain>
    </source>
</reference>
<evidence type="ECO:0000313" key="2">
    <source>
        <dbReference type="EMBL" id="KAH9294309.1"/>
    </source>
</evidence>
<dbReference type="EMBL" id="JAHRHJ020000232">
    <property type="protein sequence ID" value="KAH9294309.1"/>
    <property type="molecule type" value="Genomic_DNA"/>
</dbReference>
<accession>A0AA38F6E6</accession>
<dbReference type="PANTHER" id="PTHR47643">
    <property type="entry name" value="TPR DOMAIN PROTEIN (AFU_ORTHOLOGUE AFUA_5G12710)"/>
    <property type="match status" value="1"/>
</dbReference>
<dbReference type="InterPro" id="IPR053209">
    <property type="entry name" value="Gramillin-biosynth_MTr"/>
</dbReference>
<dbReference type="Proteomes" id="UP000824469">
    <property type="component" value="Unassembled WGS sequence"/>
</dbReference>